<dbReference type="Pfam" id="PF13290">
    <property type="entry name" value="CHB_HEX_C_1"/>
    <property type="match status" value="1"/>
</dbReference>
<proteinExistence type="predicted"/>
<evidence type="ECO:0000313" key="4">
    <source>
        <dbReference type="Proteomes" id="UP000652153"/>
    </source>
</evidence>
<sequence length="884" mass="96059">MKSRSDRFASRWGIPLLIATMLASFIPVPAQVHAEQNETQNQSSTSVTRTVTIDTNNVIQDDFLGVGVNTIPTALMPGQMQYGYTEAHWEIDKKRIQTIQPKVARVWFQIDWMEPSKGTYTWDSTKMKAFYKYLDAFKAAGTEIELNFGWKVGSTVHDWFSIPGIDPWTSAPADLDAYAVSASALLEELIQNRGYNNVKYLTFYNEPNGSWDFEAPGDQKAYYAEMVNKVSSRLTADGLRDLVEIWGPEETGAPAWIEYMKQHADDAIDGYSFHVYGESYEGLGNAFSLRKGYVGNKPLHLTEFGWADDQASNWDAGYANSVIQTANMGVKSALMWQLNGVWTNDPTGGTNGTYTMWDAAVLGLKPRKTFYIAGMLNRYIPEHSEVLSVNTGGSSDVRAAAFRGEDGNYTVLVETKAGSSKEITLDFGNAAVNKTFRKLVYKNDVVQEANAILPPVKATFPGGSSLTDSAVDDEYNVIIYTTQPAQTQVKLDQVNPTVRSGDSLTLAADVIDNTGGVTWSVAGQNSGTINSSGVYQAPQVTDETLIAVRATSTADPSAYGVALVRVLPSSQTGKVEVPTFSLDQHVFPSSEVLYLESATSGVQIRYTMDGSEPTSQSTLYVRPIILNEGSLALYKAKAFKSGMQPSGTVSSLYQIGQISSAPDGYKLCMIEDGGDCYFEGKAVVAYGADGLFNYSIQENGVACTSAILGDPIPGIDKRCFVNPDIPDELPVVTFFNAGFEKPATTSARPGPMTNGWVFDSRSGVQHNNGPFQAPTAPQGVQTGYLKTDGGISGTLSQSIHFKPGTYQMSFQAAKRTSFGGTQSFVVYFDDQVIGSYQPESGSFETFKTDAFETTGGKHTIQFVATTTQGDNTAFIDEVVITALP</sequence>
<feature type="domain" description="GH29D-like beta-sandwich" evidence="2">
    <location>
        <begin position="590"/>
        <end position="649"/>
    </location>
</feature>
<accession>A0ABQ1Z989</accession>
<keyword evidence="4" id="KW-1185">Reference proteome</keyword>
<reference evidence="4" key="1">
    <citation type="journal article" date="2019" name="Int. J. Syst. Evol. Microbiol.">
        <title>The Global Catalogue of Microorganisms (GCM) 10K type strain sequencing project: providing services to taxonomists for standard genome sequencing and annotation.</title>
        <authorList>
            <consortium name="The Broad Institute Genomics Platform"/>
            <consortium name="The Broad Institute Genome Sequencing Center for Infectious Disease"/>
            <person name="Wu L."/>
            <person name="Ma J."/>
        </authorList>
    </citation>
    <scope>NUCLEOTIDE SEQUENCE [LARGE SCALE GENOMIC DNA]</scope>
    <source>
        <strain evidence="4">CGMCC 1.12770</strain>
    </source>
</reference>
<evidence type="ECO:0000313" key="3">
    <source>
        <dbReference type="EMBL" id="GGH52070.1"/>
    </source>
</evidence>
<dbReference type="Proteomes" id="UP000652153">
    <property type="component" value="Unassembled WGS sequence"/>
</dbReference>
<dbReference type="InterPro" id="IPR017853">
    <property type="entry name" value="GH"/>
</dbReference>
<evidence type="ECO:0000259" key="2">
    <source>
        <dbReference type="Pfam" id="PF13290"/>
    </source>
</evidence>
<gene>
    <name evidence="3" type="ORF">GCM10008014_18410</name>
</gene>
<dbReference type="EMBL" id="BMFU01000002">
    <property type="protein sequence ID" value="GGH52070.1"/>
    <property type="molecule type" value="Genomic_DNA"/>
</dbReference>
<comment type="caution">
    <text evidence="3">The sequence shown here is derived from an EMBL/GenBank/DDBJ whole genome shotgun (WGS) entry which is preliminary data.</text>
</comment>
<feature type="signal peptide" evidence="1">
    <location>
        <begin position="1"/>
        <end position="34"/>
    </location>
</feature>
<feature type="chain" id="PRO_5045480317" description="GH29D-like beta-sandwich domain-containing protein" evidence="1">
    <location>
        <begin position="35"/>
        <end position="884"/>
    </location>
</feature>
<dbReference type="InterPro" id="IPR059177">
    <property type="entry name" value="GH29D-like_dom"/>
</dbReference>
<keyword evidence="1" id="KW-0732">Signal</keyword>
<dbReference type="SUPFAM" id="SSF51445">
    <property type="entry name" value="(Trans)glycosidases"/>
    <property type="match status" value="1"/>
</dbReference>
<name>A0ABQ1Z989_9BACL</name>
<protein>
    <recommendedName>
        <fullName evidence="2">GH29D-like beta-sandwich domain-containing protein</fullName>
    </recommendedName>
</protein>
<dbReference type="Gene3D" id="2.60.120.260">
    <property type="entry name" value="Galactose-binding domain-like"/>
    <property type="match status" value="1"/>
</dbReference>
<dbReference type="RefSeq" id="WP_188592132.1">
    <property type="nucleotide sequence ID" value="NZ_BMFU01000002.1"/>
</dbReference>
<dbReference type="Gene3D" id="3.20.20.80">
    <property type="entry name" value="Glycosidases"/>
    <property type="match status" value="1"/>
</dbReference>
<evidence type="ECO:0000256" key="1">
    <source>
        <dbReference type="SAM" id="SignalP"/>
    </source>
</evidence>
<organism evidence="3 4">
    <name type="scientific">Paenibacillus silvae</name>
    <dbReference type="NCBI Taxonomy" id="1325358"/>
    <lineage>
        <taxon>Bacteria</taxon>
        <taxon>Bacillati</taxon>
        <taxon>Bacillota</taxon>
        <taxon>Bacilli</taxon>
        <taxon>Bacillales</taxon>
        <taxon>Paenibacillaceae</taxon>
        <taxon>Paenibacillus</taxon>
    </lineage>
</organism>